<dbReference type="PANTHER" id="PTHR48200:SF1">
    <property type="entry name" value="AMINOTRANSFERASE-LIKE PLANT MOBILE DOMAIN-CONTAINING PROTEIN"/>
    <property type="match status" value="1"/>
</dbReference>
<evidence type="ECO:0000313" key="1">
    <source>
        <dbReference type="EMBL" id="MBA0624323.1"/>
    </source>
</evidence>
<dbReference type="AlphaFoldDB" id="A0A7J8SEM2"/>
<evidence type="ECO:0000313" key="2">
    <source>
        <dbReference type="Proteomes" id="UP000593561"/>
    </source>
</evidence>
<organism evidence="1 2">
    <name type="scientific">Gossypium davidsonii</name>
    <name type="common">Davidson's cotton</name>
    <name type="synonym">Gossypium klotzschianum subsp. davidsonii</name>
    <dbReference type="NCBI Taxonomy" id="34287"/>
    <lineage>
        <taxon>Eukaryota</taxon>
        <taxon>Viridiplantae</taxon>
        <taxon>Streptophyta</taxon>
        <taxon>Embryophyta</taxon>
        <taxon>Tracheophyta</taxon>
        <taxon>Spermatophyta</taxon>
        <taxon>Magnoliopsida</taxon>
        <taxon>eudicotyledons</taxon>
        <taxon>Gunneridae</taxon>
        <taxon>Pentapetalae</taxon>
        <taxon>rosids</taxon>
        <taxon>malvids</taxon>
        <taxon>Malvales</taxon>
        <taxon>Malvaceae</taxon>
        <taxon>Malvoideae</taxon>
        <taxon>Gossypium</taxon>
    </lineage>
</organism>
<gene>
    <name evidence="1" type="ORF">Godav_009703</name>
</gene>
<dbReference type="PANTHER" id="PTHR48200">
    <property type="entry name" value="PROTEIN, PUTATIVE-RELATED"/>
    <property type="match status" value="1"/>
</dbReference>
<dbReference type="EMBL" id="JABFAC010000009">
    <property type="protein sequence ID" value="MBA0624323.1"/>
    <property type="molecule type" value="Genomic_DNA"/>
</dbReference>
<name>A0A7J8SEM2_GOSDV</name>
<reference evidence="1 2" key="1">
    <citation type="journal article" date="2019" name="Genome Biol. Evol.">
        <title>Insights into the evolution of the New World diploid cottons (Gossypium, subgenus Houzingenia) based on genome sequencing.</title>
        <authorList>
            <person name="Grover C.E."/>
            <person name="Arick M.A. 2nd"/>
            <person name="Thrash A."/>
            <person name="Conover J.L."/>
            <person name="Sanders W.S."/>
            <person name="Peterson D.G."/>
            <person name="Frelichowski J.E."/>
            <person name="Scheffler J.A."/>
            <person name="Scheffler B.E."/>
            <person name="Wendel J.F."/>
        </authorList>
    </citation>
    <scope>NUCLEOTIDE SEQUENCE [LARGE SCALE GENOMIC DNA]</scope>
    <source>
        <strain evidence="1">27</strain>
        <tissue evidence="1">Leaf</tissue>
    </source>
</reference>
<dbReference type="Proteomes" id="UP000593561">
    <property type="component" value="Unassembled WGS sequence"/>
</dbReference>
<protein>
    <submittedName>
        <fullName evidence="1">Uncharacterized protein</fullName>
    </submittedName>
</protein>
<keyword evidence="2" id="KW-1185">Reference proteome</keyword>
<accession>A0A7J8SEM2</accession>
<sequence length="143" mass="16794">MEIANASLEKFVRFDLVTSGYEEKGRHRHLEVMPVLVILVETFRFLSACRRVGDERFIGCVPLLLTWFHSHFWKYRSRQFILATQGLAQCEFTYRGKRVNDNVPASSQKNTWLIEEHLQAIPSELEIIKHDFKKRSSELGKKI</sequence>
<comment type="caution">
    <text evidence="1">The sequence shown here is derived from an EMBL/GenBank/DDBJ whole genome shotgun (WGS) entry which is preliminary data.</text>
</comment>
<proteinExistence type="predicted"/>